<keyword evidence="3" id="KW-1185">Reference proteome</keyword>
<dbReference type="CDD" id="cd00093">
    <property type="entry name" value="HTH_XRE"/>
    <property type="match status" value="1"/>
</dbReference>
<name>A0ABW7APY9_9ACTN</name>
<dbReference type="SMART" id="SM00530">
    <property type="entry name" value="HTH_XRE"/>
    <property type="match status" value="1"/>
</dbReference>
<dbReference type="Gene3D" id="3.30.450.180">
    <property type="match status" value="1"/>
</dbReference>
<dbReference type="InterPro" id="IPR001387">
    <property type="entry name" value="Cro/C1-type_HTH"/>
</dbReference>
<accession>A0ABW7APY9</accession>
<dbReference type="PANTHER" id="PTHR35010:SF2">
    <property type="entry name" value="BLL4672 PROTEIN"/>
    <property type="match status" value="1"/>
</dbReference>
<sequence length="285" mass="31042">MEKANALGVYLRARRDLVRPEDVGLIGGDRRRVPGLRREELAMLAGISSDYYLRLEQGRGQHPSAQVLDALANALRLDAAATAHLHDLARPKTRRRARPRAERVPAGIIQLIDQLPMPAYVYGRYMDVLAANHLARALSPNFAPGRNLLRQVFLDPGDRELHLDWDRATAGVVGGLRATAGADPGDPRLAELVGELSISSDRFRTLWARADVGHRGEGTSHMLHPQVGELHLRRDKLAIAGTEGQQLVIYHAEPGTASAQALGLLGSIAATDERDATTQDQDIVG</sequence>
<dbReference type="Gene3D" id="1.10.260.40">
    <property type="entry name" value="lambda repressor-like DNA-binding domains"/>
    <property type="match status" value="1"/>
</dbReference>
<organism evidence="2 3">
    <name type="scientific">Nonomuraea marmarensis</name>
    <dbReference type="NCBI Taxonomy" id="3351344"/>
    <lineage>
        <taxon>Bacteria</taxon>
        <taxon>Bacillati</taxon>
        <taxon>Actinomycetota</taxon>
        <taxon>Actinomycetes</taxon>
        <taxon>Streptosporangiales</taxon>
        <taxon>Streptosporangiaceae</taxon>
        <taxon>Nonomuraea</taxon>
    </lineage>
</organism>
<evidence type="ECO:0000313" key="3">
    <source>
        <dbReference type="Proteomes" id="UP001603978"/>
    </source>
</evidence>
<protein>
    <submittedName>
        <fullName evidence="2">Helix-turn-helix transcriptional regulator</fullName>
    </submittedName>
</protein>
<dbReference type="InterPro" id="IPR041413">
    <property type="entry name" value="MLTR_LBD"/>
</dbReference>
<dbReference type="EMBL" id="JBICRM010000027">
    <property type="protein sequence ID" value="MFG1708292.1"/>
    <property type="molecule type" value="Genomic_DNA"/>
</dbReference>
<gene>
    <name evidence="2" type="ORF">ACFLIM_34315</name>
</gene>
<dbReference type="Pfam" id="PF13560">
    <property type="entry name" value="HTH_31"/>
    <property type="match status" value="1"/>
</dbReference>
<evidence type="ECO:0000259" key="1">
    <source>
        <dbReference type="PROSITE" id="PS50943"/>
    </source>
</evidence>
<dbReference type="PANTHER" id="PTHR35010">
    <property type="entry name" value="BLL4672 PROTEIN-RELATED"/>
    <property type="match status" value="1"/>
</dbReference>
<comment type="caution">
    <text evidence="2">The sequence shown here is derived from an EMBL/GenBank/DDBJ whole genome shotgun (WGS) entry which is preliminary data.</text>
</comment>
<feature type="domain" description="HTH cro/C1-type" evidence="1">
    <location>
        <begin position="35"/>
        <end position="82"/>
    </location>
</feature>
<proteinExistence type="predicted"/>
<reference evidence="2 3" key="1">
    <citation type="submission" date="2024-10" db="EMBL/GenBank/DDBJ databases">
        <authorList>
            <person name="Topkara A.R."/>
            <person name="Saygin H."/>
        </authorList>
    </citation>
    <scope>NUCLEOTIDE SEQUENCE [LARGE SCALE GENOMIC DNA]</scope>
    <source>
        <strain evidence="2 3">M3C6</strain>
    </source>
</reference>
<dbReference type="InterPro" id="IPR010982">
    <property type="entry name" value="Lambda_DNA-bd_dom_sf"/>
</dbReference>
<dbReference type="SUPFAM" id="SSF47413">
    <property type="entry name" value="lambda repressor-like DNA-binding domains"/>
    <property type="match status" value="1"/>
</dbReference>
<dbReference type="PROSITE" id="PS50943">
    <property type="entry name" value="HTH_CROC1"/>
    <property type="match status" value="1"/>
</dbReference>
<dbReference type="RefSeq" id="WP_393172529.1">
    <property type="nucleotide sequence ID" value="NZ_JBICRM010000027.1"/>
</dbReference>
<evidence type="ECO:0000313" key="2">
    <source>
        <dbReference type="EMBL" id="MFG1708292.1"/>
    </source>
</evidence>
<dbReference type="Pfam" id="PF17765">
    <property type="entry name" value="MLTR_LBD"/>
    <property type="match status" value="1"/>
</dbReference>
<dbReference type="Proteomes" id="UP001603978">
    <property type="component" value="Unassembled WGS sequence"/>
</dbReference>